<evidence type="ECO:0000313" key="2">
    <source>
        <dbReference type="EMBL" id="CAF0910936.1"/>
    </source>
</evidence>
<reference evidence="2" key="1">
    <citation type="submission" date="2021-02" db="EMBL/GenBank/DDBJ databases">
        <authorList>
            <person name="Nowell W R."/>
        </authorList>
    </citation>
    <scope>NUCLEOTIDE SEQUENCE</scope>
</reference>
<feature type="domain" description="PARP catalytic" evidence="1">
    <location>
        <begin position="152"/>
        <end position="250"/>
    </location>
</feature>
<comment type="caution">
    <text evidence="2">The sequence shown here is derived from an EMBL/GenBank/DDBJ whole genome shotgun (WGS) entry which is preliminary data.</text>
</comment>
<gene>
    <name evidence="3" type="ORF">OKA104_LOCUS22148</name>
    <name evidence="2" type="ORF">VCS650_LOCUS9837</name>
</gene>
<evidence type="ECO:0000259" key="1">
    <source>
        <dbReference type="Pfam" id="PF00644"/>
    </source>
</evidence>
<dbReference type="Proteomes" id="UP000663881">
    <property type="component" value="Unassembled WGS sequence"/>
</dbReference>
<organism evidence="2 4">
    <name type="scientific">Adineta steineri</name>
    <dbReference type="NCBI Taxonomy" id="433720"/>
    <lineage>
        <taxon>Eukaryota</taxon>
        <taxon>Metazoa</taxon>
        <taxon>Spiralia</taxon>
        <taxon>Gnathifera</taxon>
        <taxon>Rotifera</taxon>
        <taxon>Eurotatoria</taxon>
        <taxon>Bdelloidea</taxon>
        <taxon>Adinetida</taxon>
        <taxon>Adinetidae</taxon>
        <taxon>Adineta</taxon>
    </lineage>
</organism>
<dbReference type="GO" id="GO:0003950">
    <property type="term" value="F:NAD+ poly-ADP-ribosyltransferase activity"/>
    <property type="evidence" value="ECO:0007669"/>
    <property type="project" value="InterPro"/>
</dbReference>
<dbReference type="OrthoDB" id="421809at2759"/>
<dbReference type="Pfam" id="PF00644">
    <property type="entry name" value="PARP"/>
    <property type="match status" value="1"/>
</dbReference>
<sequence>MLSDSHDDDDLFSYTSSQNYSDIDYQVDLIEMRQSIKWDKYWKQKQKQNEWLCPISTRKLQSHAVLLKISCKRYEQKPKIEQKSFGYRRFSSSSSREFECDEKFLVETTNTETKKLSKSSKKLVKQKGTEFSNFRAQFYRKNHKNIKSSLNKCFDTKIVNIREAPINESVQSEFMKRLNQNSNPTAELVYHGTHFKNIKSILRFGLLIPNQAHPTDENAPIIQSVHGQAYGQGIYCSRRAAYSVSYAQSCSTLLACAAIPNDDQVGKVQYLSGSILVLPHVSQIIPLFFIDFAPTNGPISNSPLYPSDAQLQTDRIPKEKQPLMISEHILRKILSCMNNRIRKNERYQIRLPN</sequence>
<evidence type="ECO:0000313" key="4">
    <source>
        <dbReference type="Proteomes" id="UP000663891"/>
    </source>
</evidence>
<dbReference type="EMBL" id="CAJOAY010001594">
    <property type="protein sequence ID" value="CAF3863028.1"/>
    <property type="molecule type" value="Genomic_DNA"/>
</dbReference>
<dbReference type="EMBL" id="CAJNON010000069">
    <property type="protein sequence ID" value="CAF0910936.1"/>
    <property type="molecule type" value="Genomic_DNA"/>
</dbReference>
<dbReference type="AlphaFoldDB" id="A0A814AEZ1"/>
<dbReference type="SUPFAM" id="SSF56399">
    <property type="entry name" value="ADP-ribosylation"/>
    <property type="match status" value="1"/>
</dbReference>
<dbReference type="InterPro" id="IPR012317">
    <property type="entry name" value="Poly(ADP-ribose)pol_cat_dom"/>
</dbReference>
<evidence type="ECO:0000313" key="3">
    <source>
        <dbReference type="EMBL" id="CAF3863028.1"/>
    </source>
</evidence>
<protein>
    <recommendedName>
        <fullName evidence="1">PARP catalytic domain-containing protein</fullName>
    </recommendedName>
</protein>
<dbReference type="Gene3D" id="3.90.228.10">
    <property type="match status" value="1"/>
</dbReference>
<accession>A0A814AEZ1</accession>
<name>A0A814AEZ1_9BILA</name>
<dbReference type="Proteomes" id="UP000663891">
    <property type="component" value="Unassembled WGS sequence"/>
</dbReference>
<proteinExistence type="predicted"/>